<accession>M7CER8</accession>
<protein>
    <submittedName>
        <fullName evidence="1">Uncharacterized protein</fullName>
    </submittedName>
</protein>
<keyword evidence="2" id="KW-1185">Reference proteome</keyword>
<dbReference type="AlphaFoldDB" id="M7CER8"/>
<evidence type="ECO:0000313" key="2">
    <source>
        <dbReference type="Proteomes" id="UP000031443"/>
    </source>
</evidence>
<evidence type="ECO:0000313" key="1">
    <source>
        <dbReference type="EMBL" id="EMP39312.1"/>
    </source>
</evidence>
<proteinExistence type="predicted"/>
<dbReference type="EMBL" id="KB517139">
    <property type="protein sequence ID" value="EMP39312.1"/>
    <property type="molecule type" value="Genomic_DNA"/>
</dbReference>
<dbReference type="Proteomes" id="UP000031443">
    <property type="component" value="Unassembled WGS sequence"/>
</dbReference>
<organism evidence="1 2">
    <name type="scientific">Chelonia mydas</name>
    <name type="common">Green sea-turtle</name>
    <name type="synonym">Chelonia agassizi</name>
    <dbReference type="NCBI Taxonomy" id="8469"/>
    <lineage>
        <taxon>Eukaryota</taxon>
        <taxon>Metazoa</taxon>
        <taxon>Chordata</taxon>
        <taxon>Craniata</taxon>
        <taxon>Vertebrata</taxon>
        <taxon>Euteleostomi</taxon>
        <taxon>Archelosauria</taxon>
        <taxon>Testudinata</taxon>
        <taxon>Testudines</taxon>
        <taxon>Cryptodira</taxon>
        <taxon>Durocryptodira</taxon>
        <taxon>Americhelydia</taxon>
        <taxon>Chelonioidea</taxon>
        <taxon>Cheloniidae</taxon>
        <taxon>Chelonia</taxon>
    </lineage>
</organism>
<reference evidence="2" key="1">
    <citation type="journal article" date="2013" name="Nat. Genet.">
        <title>The draft genomes of soft-shell turtle and green sea turtle yield insights into the development and evolution of the turtle-specific body plan.</title>
        <authorList>
            <person name="Wang Z."/>
            <person name="Pascual-Anaya J."/>
            <person name="Zadissa A."/>
            <person name="Li W."/>
            <person name="Niimura Y."/>
            <person name="Huang Z."/>
            <person name="Li C."/>
            <person name="White S."/>
            <person name="Xiong Z."/>
            <person name="Fang D."/>
            <person name="Wang B."/>
            <person name="Ming Y."/>
            <person name="Chen Y."/>
            <person name="Zheng Y."/>
            <person name="Kuraku S."/>
            <person name="Pignatelli M."/>
            <person name="Herrero J."/>
            <person name="Beal K."/>
            <person name="Nozawa M."/>
            <person name="Li Q."/>
            <person name="Wang J."/>
            <person name="Zhang H."/>
            <person name="Yu L."/>
            <person name="Shigenobu S."/>
            <person name="Wang J."/>
            <person name="Liu J."/>
            <person name="Flicek P."/>
            <person name="Searle S."/>
            <person name="Wang J."/>
            <person name="Kuratani S."/>
            <person name="Yin Y."/>
            <person name="Aken B."/>
            <person name="Zhang G."/>
            <person name="Irie N."/>
        </authorList>
    </citation>
    <scope>NUCLEOTIDE SEQUENCE [LARGE SCALE GENOMIC DNA]</scope>
</reference>
<gene>
    <name evidence="1" type="ORF">UY3_03485</name>
</gene>
<name>M7CER8_CHEMY</name>
<sequence>MERGLQKHRGRLPLLLPIAVRFSLRRRERICLSSLTGPDSPLVEVSSAPTGFRGVTRVSGSGGSGLLRVVYTWNSTVAQLQLGCFSVDTPYANRRSSPFGIHTPPPREAVARSIEEFFR</sequence>